<organism evidence="1 2">
    <name type="scientific">Chryseobacterium polytrichastri</name>
    <dbReference type="NCBI Taxonomy" id="1302687"/>
    <lineage>
        <taxon>Bacteria</taxon>
        <taxon>Pseudomonadati</taxon>
        <taxon>Bacteroidota</taxon>
        <taxon>Flavobacteriia</taxon>
        <taxon>Flavobacteriales</taxon>
        <taxon>Weeksellaceae</taxon>
        <taxon>Chryseobacterium group</taxon>
        <taxon>Chryseobacterium</taxon>
    </lineage>
</organism>
<dbReference type="NCBIfam" id="TIGR03696">
    <property type="entry name" value="Rhs_assc_core"/>
    <property type="match status" value="1"/>
</dbReference>
<dbReference type="STRING" id="1302687.SAMN05444267_100531"/>
<reference evidence="2" key="1">
    <citation type="submission" date="2016-11" db="EMBL/GenBank/DDBJ databases">
        <authorList>
            <person name="Varghese N."/>
            <person name="Submissions S."/>
        </authorList>
    </citation>
    <scope>NUCLEOTIDE SEQUENCE [LARGE SCALE GENOMIC DNA]</scope>
    <source>
        <strain evidence="2">DSM 26899</strain>
    </source>
</reference>
<dbReference type="EMBL" id="FRAV01000005">
    <property type="protein sequence ID" value="SHK53897.1"/>
    <property type="molecule type" value="Genomic_DNA"/>
</dbReference>
<dbReference type="Gene3D" id="2.180.10.10">
    <property type="entry name" value="RHS repeat-associated core"/>
    <property type="match status" value="1"/>
</dbReference>
<sequence>MVLYNYKYNGKELQETGFYDYDGWRQYMPDLGRWNGMDQLSENYLSTSPYAYVANNSVKYADIDGRWFAEDGSIINTSGQTYGFLGSSMKPSYATNYLGQGLGDTRGYTPFGETKAYSMLMDALQNNKPFSINNGYMSYWTNMETTGIAGDIQGLLGHTTKLEFSTEDWYGSAGKGNWYFGTSSILTGFAGIVQSRQLYKQGVRRGISSNYTLTGRNLSQFGKAAMTDATVPISKIGRVGKGLGTGSFYLGVAFDAMGVINGDVSLGKALLNTGFGIAGNWGGSVGASVGTLYFGVDNFYNGAGGTGWPGFFNDANTDQRMIDEGFNQAGPYGFHIMGAHEPK</sequence>
<gene>
    <name evidence="1" type="ORF">SAMN05444267_100531</name>
</gene>
<name>A0A1M6TAA3_9FLAO</name>
<proteinExistence type="predicted"/>
<dbReference type="Proteomes" id="UP000184364">
    <property type="component" value="Unassembled WGS sequence"/>
</dbReference>
<dbReference type="InterPro" id="IPR022385">
    <property type="entry name" value="Rhs_assc_core"/>
</dbReference>
<evidence type="ECO:0000313" key="1">
    <source>
        <dbReference type="EMBL" id="SHK53897.1"/>
    </source>
</evidence>
<protein>
    <submittedName>
        <fullName evidence="1">RHS repeat-associated core domain-containing protein</fullName>
    </submittedName>
</protein>
<accession>A0A1M6TAA3</accession>
<keyword evidence="2" id="KW-1185">Reference proteome</keyword>
<dbReference type="RefSeq" id="WP_073291217.1">
    <property type="nucleotide sequence ID" value="NZ_FRAV01000005.1"/>
</dbReference>
<dbReference type="AlphaFoldDB" id="A0A1M6TAA3"/>
<evidence type="ECO:0000313" key="2">
    <source>
        <dbReference type="Proteomes" id="UP000184364"/>
    </source>
</evidence>